<dbReference type="InterPro" id="IPR011990">
    <property type="entry name" value="TPR-like_helical_dom_sf"/>
</dbReference>
<dbReference type="PROSITE" id="PS50943">
    <property type="entry name" value="HTH_CROC1"/>
    <property type="match status" value="1"/>
</dbReference>
<gene>
    <name evidence="2" type="ORF">CSX01_14080</name>
</gene>
<sequence>MNKTVFGFQLAYFRRAANLTQEELALKAGCATSTISRIECGLEFPRLELFERLDSIFEQFGFTYEELPMNEIYDFHKAKDELLAAIHDGREEILERKLKRFEELMIKDNVEHQQYYALGYLICMRKRGMSIEEYIDRCIELFEKGRKIPKIEDLHMLHLTRIEHMIIFEYAKGHYELGELEFAEKLMAALMKYSLKRNTDYHIQRCKVISATFAKVLLSKKDYCKAQKCINYLLVKIAEALDSRILYHGLQIQKELFDAANDREGALVIDEFILASQKMVNYLHNYRKAG</sequence>
<reference evidence="2 3" key="1">
    <citation type="submission" date="2017-10" db="EMBL/GenBank/DDBJ databases">
        <title>Resolving the taxonomy of Roseburia spp., Eubacterium rectale and Agathobacter spp. through phylogenomic analysis.</title>
        <authorList>
            <person name="Sheridan P.O."/>
            <person name="Walker A.W."/>
            <person name="Duncan S.H."/>
            <person name="Scott K.P."/>
            <person name="Toole P.W.O."/>
            <person name="Luis P."/>
            <person name="Flint H.J."/>
        </authorList>
    </citation>
    <scope>NUCLEOTIDE SEQUENCE [LARGE SCALE GENOMIC DNA]</scope>
    <source>
        <strain evidence="2 3">JK626</strain>
    </source>
</reference>
<dbReference type="CDD" id="cd00093">
    <property type="entry name" value="HTH_XRE"/>
    <property type="match status" value="1"/>
</dbReference>
<dbReference type="SUPFAM" id="SSF47413">
    <property type="entry name" value="lambda repressor-like DNA-binding domains"/>
    <property type="match status" value="1"/>
</dbReference>
<accession>A0A2G3DRY5</accession>
<evidence type="ECO:0000313" key="2">
    <source>
        <dbReference type="EMBL" id="PHU33660.1"/>
    </source>
</evidence>
<dbReference type="Pfam" id="PF13560">
    <property type="entry name" value="HTH_31"/>
    <property type="match status" value="1"/>
</dbReference>
<organism evidence="2 3">
    <name type="scientific">Pseudobutyrivibrio ruminis</name>
    <dbReference type="NCBI Taxonomy" id="46206"/>
    <lineage>
        <taxon>Bacteria</taxon>
        <taxon>Bacillati</taxon>
        <taxon>Bacillota</taxon>
        <taxon>Clostridia</taxon>
        <taxon>Lachnospirales</taxon>
        <taxon>Lachnospiraceae</taxon>
        <taxon>Pseudobutyrivibrio</taxon>
    </lineage>
</organism>
<dbReference type="InterPro" id="IPR010982">
    <property type="entry name" value="Lambda_DNA-bd_dom_sf"/>
</dbReference>
<reference evidence="2 3" key="2">
    <citation type="submission" date="2017-10" db="EMBL/GenBank/DDBJ databases">
        <authorList>
            <person name="Banno H."/>
            <person name="Chua N.-H."/>
        </authorList>
    </citation>
    <scope>NUCLEOTIDE SEQUENCE [LARGE SCALE GENOMIC DNA]</scope>
    <source>
        <strain evidence="2 3">JK626</strain>
    </source>
</reference>
<name>A0A2G3DRY5_9FIRM</name>
<dbReference type="Gene3D" id="1.25.40.10">
    <property type="entry name" value="Tetratricopeptide repeat domain"/>
    <property type="match status" value="1"/>
</dbReference>
<evidence type="ECO:0000313" key="3">
    <source>
        <dbReference type="Proteomes" id="UP000225889"/>
    </source>
</evidence>
<dbReference type="Proteomes" id="UP000225889">
    <property type="component" value="Unassembled WGS sequence"/>
</dbReference>
<dbReference type="GO" id="GO:0003677">
    <property type="term" value="F:DNA binding"/>
    <property type="evidence" value="ECO:0007669"/>
    <property type="project" value="InterPro"/>
</dbReference>
<protein>
    <recommendedName>
        <fullName evidence="1">HTH cro/C1-type domain-containing protein</fullName>
    </recommendedName>
</protein>
<comment type="caution">
    <text evidence="2">The sequence shown here is derived from an EMBL/GenBank/DDBJ whole genome shotgun (WGS) entry which is preliminary data.</text>
</comment>
<feature type="domain" description="HTH cro/C1-type" evidence="1">
    <location>
        <begin position="10"/>
        <end position="67"/>
    </location>
</feature>
<dbReference type="EMBL" id="PDYF01000083">
    <property type="protein sequence ID" value="PHU33660.1"/>
    <property type="molecule type" value="Genomic_DNA"/>
</dbReference>
<proteinExistence type="predicted"/>
<dbReference type="InterPro" id="IPR001387">
    <property type="entry name" value="Cro/C1-type_HTH"/>
</dbReference>
<dbReference type="AlphaFoldDB" id="A0A2G3DRY5"/>
<dbReference type="SMART" id="SM00530">
    <property type="entry name" value="HTH_XRE"/>
    <property type="match status" value="1"/>
</dbReference>
<evidence type="ECO:0000259" key="1">
    <source>
        <dbReference type="PROSITE" id="PS50943"/>
    </source>
</evidence>
<dbReference type="RefSeq" id="WP_099392808.1">
    <property type="nucleotide sequence ID" value="NZ_PDYF01000083.1"/>
</dbReference>